<keyword evidence="2" id="KW-0805">Transcription regulation</keyword>
<dbReference type="PANTHER" id="PTHR31429:SF54">
    <property type="entry name" value="WRKY TRANSCRIPTION FACTOR 9-RELATED"/>
    <property type="match status" value="1"/>
</dbReference>
<dbReference type="AlphaFoldDB" id="A0A2Z6M288"/>
<dbReference type="Pfam" id="PF03106">
    <property type="entry name" value="WRKY"/>
    <property type="match status" value="1"/>
</dbReference>
<dbReference type="GO" id="GO:0043565">
    <property type="term" value="F:sequence-specific DNA binding"/>
    <property type="evidence" value="ECO:0007669"/>
    <property type="project" value="InterPro"/>
</dbReference>
<feature type="compositionally biased region" description="Basic and acidic residues" evidence="7">
    <location>
        <begin position="1"/>
        <end position="20"/>
    </location>
</feature>
<feature type="compositionally biased region" description="Basic and acidic residues" evidence="7">
    <location>
        <begin position="34"/>
        <end position="49"/>
    </location>
</feature>
<proteinExistence type="predicted"/>
<accession>A0A2Z6M288</accession>
<evidence type="ECO:0000256" key="5">
    <source>
        <dbReference type="ARBA" id="ARBA00023242"/>
    </source>
</evidence>
<feature type="coiled-coil region" evidence="6">
    <location>
        <begin position="66"/>
        <end position="100"/>
    </location>
</feature>
<evidence type="ECO:0000256" key="1">
    <source>
        <dbReference type="ARBA" id="ARBA00004123"/>
    </source>
</evidence>
<feature type="domain" description="WRKY" evidence="8">
    <location>
        <begin position="243"/>
        <end position="309"/>
    </location>
</feature>
<feature type="compositionally biased region" description="Acidic residues" evidence="7">
    <location>
        <begin position="21"/>
        <end position="33"/>
    </location>
</feature>
<dbReference type="EMBL" id="DF973285">
    <property type="protein sequence ID" value="GAU24163.1"/>
    <property type="molecule type" value="Genomic_DNA"/>
</dbReference>
<comment type="subcellular location">
    <subcellularLocation>
        <location evidence="1">Nucleus</location>
    </subcellularLocation>
</comment>
<keyword evidence="6" id="KW-0175">Coiled coil</keyword>
<dbReference type="SUPFAM" id="SSF118290">
    <property type="entry name" value="WRKY DNA-binding domain"/>
    <property type="match status" value="1"/>
</dbReference>
<feature type="compositionally biased region" description="Polar residues" evidence="7">
    <location>
        <begin position="361"/>
        <end position="374"/>
    </location>
</feature>
<dbReference type="SMART" id="SM00774">
    <property type="entry name" value="WRKY"/>
    <property type="match status" value="1"/>
</dbReference>
<evidence type="ECO:0000256" key="2">
    <source>
        <dbReference type="ARBA" id="ARBA00023015"/>
    </source>
</evidence>
<evidence type="ECO:0000256" key="3">
    <source>
        <dbReference type="ARBA" id="ARBA00023125"/>
    </source>
</evidence>
<evidence type="ECO:0000259" key="8">
    <source>
        <dbReference type="PROSITE" id="PS50811"/>
    </source>
</evidence>
<name>A0A2Z6M288_TRISU</name>
<feature type="compositionally biased region" description="Low complexity" evidence="7">
    <location>
        <begin position="394"/>
        <end position="404"/>
    </location>
</feature>
<sequence>MEREEEESKKMEIDLSLKIDSDDDDEQVEEIEDHDQVKEDEKEEVHEATPGEIEDDSSVIQLSLQDNTKTKELSALEMEMESMKEENKVLRKVVEQTMKDYYDLQTKFSVIQENNIKRKDHTLSLSLQDNNATTSGEGPSRLIHEIFSKNIERNPSPLPQNNIDHDSISESDLGLSLRLQTSTCEKDNIEENKEAGKREQLASFETVQNKFQRVHELPAGITTHAAAYSPPNRKARVSVRARCETATMNDGCQWRKYGQKIAKGNPCPRAYYRCTVATGCPVRKQVQRCIDDMSILITTYEGTHNHPLPVGATAMASTASAATSFMLLDSSNPNSDYGYTTQQTFNNPYINSNTFHHSLNQSSNIRNINPNDPSQGIVLDLTNNNNLNEPRHFSTGGSSSSTSTDQHRFSWMQNKYNQQSSTSSSANIAMNNFYKPLEIHDRSWKSDQESNNSNNNNVTAIASDPKFRLAVAAAISSLMNKESNNNNTSNN</sequence>
<protein>
    <recommendedName>
        <fullName evidence="8">WRKY domain-containing protein</fullName>
    </recommendedName>
</protein>
<dbReference type="GO" id="GO:0003700">
    <property type="term" value="F:DNA-binding transcription factor activity"/>
    <property type="evidence" value="ECO:0007669"/>
    <property type="project" value="InterPro"/>
</dbReference>
<keyword evidence="5" id="KW-0539">Nucleus</keyword>
<dbReference type="InterPro" id="IPR003657">
    <property type="entry name" value="WRKY_dom"/>
</dbReference>
<dbReference type="InterPro" id="IPR044810">
    <property type="entry name" value="WRKY_plant"/>
</dbReference>
<reference evidence="10" key="1">
    <citation type="journal article" date="2017" name="Front. Plant Sci.">
        <title>Climate Clever Clovers: New Paradigm to Reduce the Environmental Footprint of Ruminants by Breeding Low Methanogenic Forages Utilizing Haplotype Variation.</title>
        <authorList>
            <person name="Kaur P."/>
            <person name="Appels R."/>
            <person name="Bayer P.E."/>
            <person name="Keeble-Gagnere G."/>
            <person name="Wang J."/>
            <person name="Hirakawa H."/>
            <person name="Shirasawa K."/>
            <person name="Vercoe P."/>
            <person name="Stefanova K."/>
            <person name="Durmic Z."/>
            <person name="Nichols P."/>
            <person name="Revell C."/>
            <person name="Isobe S.N."/>
            <person name="Edwards D."/>
            <person name="Erskine W."/>
        </authorList>
    </citation>
    <scope>NUCLEOTIDE SEQUENCE [LARGE SCALE GENOMIC DNA]</scope>
    <source>
        <strain evidence="10">cv. Daliak</strain>
    </source>
</reference>
<dbReference type="FunFam" id="2.20.25.80:FF:000002">
    <property type="entry name" value="probable WRKY transcription factor 31"/>
    <property type="match status" value="1"/>
</dbReference>
<organism evidence="9 10">
    <name type="scientific">Trifolium subterraneum</name>
    <name type="common">Subterranean clover</name>
    <dbReference type="NCBI Taxonomy" id="3900"/>
    <lineage>
        <taxon>Eukaryota</taxon>
        <taxon>Viridiplantae</taxon>
        <taxon>Streptophyta</taxon>
        <taxon>Embryophyta</taxon>
        <taxon>Tracheophyta</taxon>
        <taxon>Spermatophyta</taxon>
        <taxon>Magnoliopsida</taxon>
        <taxon>eudicotyledons</taxon>
        <taxon>Gunneridae</taxon>
        <taxon>Pentapetalae</taxon>
        <taxon>rosids</taxon>
        <taxon>fabids</taxon>
        <taxon>Fabales</taxon>
        <taxon>Fabaceae</taxon>
        <taxon>Papilionoideae</taxon>
        <taxon>50 kb inversion clade</taxon>
        <taxon>NPAAA clade</taxon>
        <taxon>Hologalegina</taxon>
        <taxon>IRL clade</taxon>
        <taxon>Trifolieae</taxon>
        <taxon>Trifolium</taxon>
    </lineage>
</organism>
<dbReference type="PANTHER" id="PTHR31429">
    <property type="entry name" value="WRKY TRANSCRIPTION FACTOR 36-RELATED"/>
    <property type="match status" value="1"/>
</dbReference>
<evidence type="ECO:0000256" key="4">
    <source>
        <dbReference type="ARBA" id="ARBA00023163"/>
    </source>
</evidence>
<keyword evidence="3" id="KW-0238">DNA-binding</keyword>
<feature type="region of interest" description="Disordered" evidence="7">
    <location>
        <begin position="361"/>
        <end position="406"/>
    </location>
</feature>
<evidence type="ECO:0000313" key="10">
    <source>
        <dbReference type="Proteomes" id="UP000242715"/>
    </source>
</evidence>
<dbReference type="InterPro" id="IPR036576">
    <property type="entry name" value="WRKY_dom_sf"/>
</dbReference>
<evidence type="ECO:0000313" key="9">
    <source>
        <dbReference type="EMBL" id="GAU24163.1"/>
    </source>
</evidence>
<dbReference type="Proteomes" id="UP000242715">
    <property type="component" value="Unassembled WGS sequence"/>
</dbReference>
<feature type="region of interest" description="Disordered" evidence="7">
    <location>
        <begin position="1"/>
        <end position="56"/>
    </location>
</feature>
<dbReference type="Gene3D" id="2.20.25.80">
    <property type="entry name" value="WRKY domain"/>
    <property type="match status" value="1"/>
</dbReference>
<dbReference type="PROSITE" id="PS50811">
    <property type="entry name" value="WRKY"/>
    <property type="match status" value="1"/>
</dbReference>
<dbReference type="GO" id="GO:0005634">
    <property type="term" value="C:nucleus"/>
    <property type="evidence" value="ECO:0007669"/>
    <property type="project" value="UniProtKB-SubCell"/>
</dbReference>
<gene>
    <name evidence="9" type="ORF">TSUD_83980</name>
</gene>
<keyword evidence="4" id="KW-0804">Transcription</keyword>
<evidence type="ECO:0000256" key="6">
    <source>
        <dbReference type="SAM" id="Coils"/>
    </source>
</evidence>
<keyword evidence="10" id="KW-1185">Reference proteome</keyword>
<evidence type="ECO:0000256" key="7">
    <source>
        <dbReference type="SAM" id="MobiDB-lite"/>
    </source>
</evidence>
<dbReference type="OrthoDB" id="779182at2759"/>